<dbReference type="GeneID" id="78225077"/>
<reference evidence="1 2" key="1">
    <citation type="submission" date="2019-04" db="EMBL/GenBank/DDBJ databases">
        <title>Complete Genome and Methylome Analysis of Haemophilus haemolyticus NEB129.</title>
        <authorList>
            <person name="Fomenkov A."/>
            <person name="Roberts R.J."/>
            <person name="Anton B.P."/>
            <person name="Vincze T."/>
        </authorList>
    </citation>
    <scope>NUCLEOTIDE SEQUENCE [LARGE SCALE GENOMIC DNA]</scope>
    <source>
        <strain evidence="1 2">NEB129</strain>
    </source>
</reference>
<dbReference type="GO" id="GO:0006974">
    <property type="term" value="P:DNA damage response"/>
    <property type="evidence" value="ECO:0007669"/>
    <property type="project" value="TreeGrafter"/>
</dbReference>
<dbReference type="Proteomes" id="UP000323974">
    <property type="component" value="Chromosome"/>
</dbReference>
<organism evidence="1 2">
    <name type="scientific">Haemophilus parahaemolyticus</name>
    <dbReference type="NCBI Taxonomy" id="735"/>
    <lineage>
        <taxon>Bacteria</taxon>
        <taxon>Pseudomonadati</taxon>
        <taxon>Pseudomonadota</taxon>
        <taxon>Gammaproteobacteria</taxon>
        <taxon>Pasteurellales</taxon>
        <taxon>Pasteurellaceae</taxon>
        <taxon>Haemophilus</taxon>
    </lineage>
</organism>
<sequence length="43" mass="5129">MCRANLPLTIERKSLDDIASKKRSMYHKRYAMLDKILSDIQQF</sequence>
<proteinExistence type="predicted"/>
<gene>
    <name evidence="1" type="ORF">E5Q53_08140</name>
</gene>
<dbReference type="PANTHER" id="PTHR38785">
    <property type="entry name" value="HOMOLOG OF VIRK"/>
    <property type="match status" value="1"/>
</dbReference>
<name>A0AAE6MPU0_HAEPH</name>
<accession>A0AAE6MPU0</accession>
<dbReference type="InterPro" id="IPR007488">
    <property type="entry name" value="DUF535"/>
</dbReference>
<dbReference type="RefSeq" id="WP_115364320.1">
    <property type="nucleotide sequence ID" value="NZ_CP038817.1"/>
</dbReference>
<dbReference type="AlphaFoldDB" id="A0AAE6MPU0"/>
<evidence type="ECO:0000313" key="1">
    <source>
        <dbReference type="EMBL" id="QEN11388.1"/>
    </source>
</evidence>
<evidence type="ECO:0000313" key="2">
    <source>
        <dbReference type="Proteomes" id="UP000323974"/>
    </source>
</evidence>
<dbReference type="PANTHER" id="PTHR38785:SF1">
    <property type="entry name" value="HOMOLOG OF VIRK"/>
    <property type="match status" value="1"/>
</dbReference>
<dbReference type="EMBL" id="CP038817">
    <property type="protein sequence ID" value="QEN11388.1"/>
    <property type="molecule type" value="Genomic_DNA"/>
</dbReference>
<dbReference type="Pfam" id="PF04393">
    <property type="entry name" value="DUF535"/>
    <property type="match status" value="1"/>
</dbReference>
<protein>
    <submittedName>
        <fullName evidence="1">DUF535 domain-containing protein</fullName>
    </submittedName>
</protein>
<dbReference type="KEGG" id="hpaa:E5Q53_08140"/>